<accession>A0A7W8IM01</accession>
<dbReference type="AlphaFoldDB" id="A0A7W8IM01"/>
<dbReference type="PROSITE" id="PS00211">
    <property type="entry name" value="ABC_TRANSPORTER_1"/>
    <property type="match status" value="1"/>
</dbReference>
<dbReference type="Pfam" id="PF00005">
    <property type="entry name" value="ABC_tran"/>
    <property type="match status" value="1"/>
</dbReference>
<keyword evidence="2" id="KW-0547">Nucleotide-binding</keyword>
<comment type="caution">
    <text evidence="5">The sequence shown here is derived from an EMBL/GenBank/DDBJ whole genome shotgun (WGS) entry which is preliminary data.</text>
</comment>
<reference evidence="5" key="1">
    <citation type="submission" date="2020-08" db="EMBL/GenBank/DDBJ databases">
        <title>Genomic Encyclopedia of Type Strains, Phase IV (KMG-V): Genome sequencing to study the core and pangenomes of soil and plant-associated prokaryotes.</title>
        <authorList>
            <person name="Whitman W."/>
        </authorList>
    </citation>
    <scope>NUCLEOTIDE SEQUENCE [LARGE SCALE GENOMIC DNA]</scope>
    <source>
        <strain evidence="5">M8UP27</strain>
    </source>
</reference>
<dbReference type="InterPro" id="IPR027417">
    <property type="entry name" value="P-loop_NTPase"/>
</dbReference>
<keyword evidence="6" id="KW-1185">Reference proteome</keyword>
<feature type="domain" description="ABC transporter" evidence="4">
    <location>
        <begin position="27"/>
        <end position="250"/>
    </location>
</feature>
<dbReference type="SUPFAM" id="SSF52540">
    <property type="entry name" value="P-loop containing nucleoside triphosphate hydrolases"/>
    <property type="match status" value="1"/>
</dbReference>
<dbReference type="PANTHER" id="PTHR42711:SF17">
    <property type="entry name" value="ABC TRANSPORTER ATP-BINDING PROTEIN"/>
    <property type="match status" value="1"/>
</dbReference>
<gene>
    <name evidence="5" type="ORF">HDF09_003352</name>
</gene>
<organism evidence="5 6">
    <name type="scientific">Tunturiibacter empetritectus</name>
    <dbReference type="NCBI Taxonomy" id="3069691"/>
    <lineage>
        <taxon>Bacteria</taxon>
        <taxon>Pseudomonadati</taxon>
        <taxon>Acidobacteriota</taxon>
        <taxon>Terriglobia</taxon>
        <taxon>Terriglobales</taxon>
        <taxon>Acidobacteriaceae</taxon>
        <taxon>Tunturiibacter</taxon>
    </lineage>
</organism>
<sequence>MPLTAIAYETEARPTNGPQIASKQPIANLTGVTKRYGNALALDRLNLALHPGEIVALLGPNGAGKSTAIKLLLGLIAPTSGSTRVFGSDPREAATRTRVGAMLQISRITEMLKVREHLDLFRSYYPNPLPMPDILRIAQLHGIEDRLFGQLSGGQKQRVLFALALCGNPSLIFLDEPTVGMDIEARRGLWAEIRILSALGKTVLLTTHYLEEADALADRIIVINKGRVICEGTPAEIKRNSGGRRIRCRTSLPSELLQSLPTVTSVERNGEATTVTAVNAENVVREMLLRDESLSGLEIASPALEDAFLALTKN</sequence>
<evidence type="ECO:0000256" key="1">
    <source>
        <dbReference type="ARBA" id="ARBA00022448"/>
    </source>
</evidence>
<dbReference type="PANTHER" id="PTHR42711">
    <property type="entry name" value="ABC TRANSPORTER ATP-BINDING PROTEIN"/>
    <property type="match status" value="1"/>
</dbReference>
<protein>
    <submittedName>
        <fullName evidence="5">ABC-2 type transport system ATP-binding protein</fullName>
    </submittedName>
</protein>
<dbReference type="CDD" id="cd03230">
    <property type="entry name" value="ABC_DR_subfamily_A"/>
    <property type="match status" value="1"/>
</dbReference>
<evidence type="ECO:0000313" key="6">
    <source>
        <dbReference type="Proteomes" id="UP000568106"/>
    </source>
</evidence>
<evidence type="ECO:0000259" key="4">
    <source>
        <dbReference type="PROSITE" id="PS50893"/>
    </source>
</evidence>
<keyword evidence="1" id="KW-0813">Transport</keyword>
<dbReference type="GO" id="GO:0005524">
    <property type="term" value="F:ATP binding"/>
    <property type="evidence" value="ECO:0007669"/>
    <property type="project" value="UniProtKB-KW"/>
</dbReference>
<dbReference type="Gene3D" id="3.40.50.300">
    <property type="entry name" value="P-loop containing nucleotide triphosphate hydrolases"/>
    <property type="match status" value="1"/>
</dbReference>
<dbReference type="PROSITE" id="PS50893">
    <property type="entry name" value="ABC_TRANSPORTER_2"/>
    <property type="match status" value="1"/>
</dbReference>
<dbReference type="EMBL" id="JACHDY010000005">
    <property type="protein sequence ID" value="MBB5318653.1"/>
    <property type="molecule type" value="Genomic_DNA"/>
</dbReference>
<dbReference type="GO" id="GO:0016887">
    <property type="term" value="F:ATP hydrolysis activity"/>
    <property type="evidence" value="ECO:0007669"/>
    <property type="project" value="InterPro"/>
</dbReference>
<dbReference type="InterPro" id="IPR050763">
    <property type="entry name" value="ABC_transporter_ATP-binding"/>
</dbReference>
<evidence type="ECO:0000313" key="5">
    <source>
        <dbReference type="EMBL" id="MBB5318653.1"/>
    </source>
</evidence>
<name>A0A7W8IM01_9BACT</name>
<evidence type="ECO:0000256" key="3">
    <source>
        <dbReference type="ARBA" id="ARBA00022840"/>
    </source>
</evidence>
<dbReference type="Proteomes" id="UP000568106">
    <property type="component" value="Unassembled WGS sequence"/>
</dbReference>
<keyword evidence="3 5" id="KW-0067">ATP-binding</keyword>
<dbReference type="InterPro" id="IPR003439">
    <property type="entry name" value="ABC_transporter-like_ATP-bd"/>
</dbReference>
<dbReference type="InterPro" id="IPR003593">
    <property type="entry name" value="AAA+_ATPase"/>
</dbReference>
<dbReference type="SMART" id="SM00382">
    <property type="entry name" value="AAA"/>
    <property type="match status" value="1"/>
</dbReference>
<proteinExistence type="predicted"/>
<dbReference type="InterPro" id="IPR017871">
    <property type="entry name" value="ABC_transporter-like_CS"/>
</dbReference>
<evidence type="ECO:0000256" key="2">
    <source>
        <dbReference type="ARBA" id="ARBA00022741"/>
    </source>
</evidence>